<dbReference type="EMBL" id="ML736167">
    <property type="protein sequence ID" value="KAE8381891.1"/>
    <property type="molecule type" value="Genomic_DNA"/>
</dbReference>
<evidence type="ECO:0000256" key="4">
    <source>
        <dbReference type="ARBA" id="ARBA00023242"/>
    </source>
</evidence>
<feature type="domain" description="Zn(2)-C6 fungal-type" evidence="6">
    <location>
        <begin position="13"/>
        <end position="43"/>
    </location>
</feature>
<keyword evidence="3" id="KW-0804">Transcription</keyword>
<keyword evidence="8" id="KW-1185">Reference proteome</keyword>
<dbReference type="Gene3D" id="4.10.240.10">
    <property type="entry name" value="Zn(2)-C6 fungal-type DNA-binding domain"/>
    <property type="match status" value="1"/>
</dbReference>
<evidence type="ECO:0000313" key="8">
    <source>
        <dbReference type="Proteomes" id="UP000326198"/>
    </source>
</evidence>
<name>A0A5N7BJC8_9EURO</name>
<evidence type="ECO:0000313" key="7">
    <source>
        <dbReference type="EMBL" id="KAE8381891.1"/>
    </source>
</evidence>
<dbReference type="GO" id="GO:0003677">
    <property type="term" value="F:DNA binding"/>
    <property type="evidence" value="ECO:0007669"/>
    <property type="project" value="UniProtKB-KW"/>
</dbReference>
<keyword evidence="4" id="KW-0539">Nucleus</keyword>
<dbReference type="InterPro" id="IPR021858">
    <property type="entry name" value="Fun_TF"/>
</dbReference>
<dbReference type="GO" id="GO:0008270">
    <property type="term" value="F:zinc ion binding"/>
    <property type="evidence" value="ECO:0007669"/>
    <property type="project" value="InterPro"/>
</dbReference>
<evidence type="ECO:0000256" key="3">
    <source>
        <dbReference type="ARBA" id="ARBA00023163"/>
    </source>
</evidence>
<dbReference type="InterPro" id="IPR001138">
    <property type="entry name" value="Zn2Cys6_DnaBD"/>
</dbReference>
<evidence type="ECO:0000256" key="5">
    <source>
        <dbReference type="SAM" id="MobiDB-lite"/>
    </source>
</evidence>
<evidence type="ECO:0000259" key="6">
    <source>
        <dbReference type="PROSITE" id="PS50048"/>
    </source>
</evidence>
<dbReference type="Pfam" id="PF11951">
    <property type="entry name" value="Fungal_trans_2"/>
    <property type="match status" value="1"/>
</dbReference>
<dbReference type="PANTHER" id="PTHR47784:SF5">
    <property type="entry name" value="STEROL UPTAKE CONTROL PROTEIN 2"/>
    <property type="match status" value="1"/>
</dbReference>
<dbReference type="CDD" id="cd00067">
    <property type="entry name" value="GAL4"/>
    <property type="match status" value="1"/>
</dbReference>
<dbReference type="SUPFAM" id="SSF57701">
    <property type="entry name" value="Zn2/Cys6 DNA-binding domain"/>
    <property type="match status" value="1"/>
</dbReference>
<accession>A0A5N7BJC8</accession>
<evidence type="ECO:0000256" key="1">
    <source>
        <dbReference type="ARBA" id="ARBA00023015"/>
    </source>
</evidence>
<keyword evidence="1" id="KW-0805">Transcription regulation</keyword>
<protein>
    <recommendedName>
        <fullName evidence="6">Zn(2)-C6 fungal-type domain-containing protein</fullName>
    </recommendedName>
</protein>
<dbReference type="PROSITE" id="PS50048">
    <property type="entry name" value="ZN2_CY6_FUNGAL_2"/>
    <property type="match status" value="1"/>
</dbReference>
<organism evidence="7 8">
    <name type="scientific">Aspergillus bertholletiae</name>
    <dbReference type="NCBI Taxonomy" id="1226010"/>
    <lineage>
        <taxon>Eukaryota</taxon>
        <taxon>Fungi</taxon>
        <taxon>Dikarya</taxon>
        <taxon>Ascomycota</taxon>
        <taxon>Pezizomycotina</taxon>
        <taxon>Eurotiomycetes</taxon>
        <taxon>Eurotiomycetidae</taxon>
        <taxon>Eurotiales</taxon>
        <taxon>Aspergillaceae</taxon>
        <taxon>Aspergillus</taxon>
        <taxon>Aspergillus subgen. Circumdati</taxon>
    </lineage>
</organism>
<dbReference type="PANTHER" id="PTHR47784">
    <property type="entry name" value="STEROL UPTAKE CONTROL PROTEIN 2"/>
    <property type="match status" value="1"/>
</dbReference>
<keyword evidence="2" id="KW-0238">DNA-binding</keyword>
<dbReference type="InterPro" id="IPR036864">
    <property type="entry name" value="Zn2-C6_fun-type_DNA-bd_sf"/>
</dbReference>
<dbReference type="Pfam" id="PF00172">
    <property type="entry name" value="Zn_clus"/>
    <property type="match status" value="1"/>
</dbReference>
<feature type="region of interest" description="Disordered" evidence="5">
    <location>
        <begin position="55"/>
        <end position="75"/>
    </location>
</feature>
<dbReference type="Proteomes" id="UP000326198">
    <property type="component" value="Unassembled WGS sequence"/>
</dbReference>
<dbReference type="InterPro" id="IPR053157">
    <property type="entry name" value="Sterol_Uptake_Regulator"/>
</dbReference>
<dbReference type="PROSITE" id="PS00463">
    <property type="entry name" value="ZN2_CY6_FUNGAL_1"/>
    <property type="match status" value="1"/>
</dbReference>
<reference evidence="7 8" key="1">
    <citation type="submission" date="2019-04" db="EMBL/GenBank/DDBJ databases">
        <title>Friends and foes A comparative genomics studyof 23 Aspergillus species from section Flavi.</title>
        <authorList>
            <consortium name="DOE Joint Genome Institute"/>
            <person name="Kjaerbolling I."/>
            <person name="Vesth T."/>
            <person name="Frisvad J.C."/>
            <person name="Nybo J.L."/>
            <person name="Theobald S."/>
            <person name="Kildgaard S."/>
            <person name="Isbrandt T."/>
            <person name="Kuo A."/>
            <person name="Sato A."/>
            <person name="Lyhne E.K."/>
            <person name="Kogle M.E."/>
            <person name="Wiebenga A."/>
            <person name="Kun R.S."/>
            <person name="Lubbers R.J."/>
            <person name="Makela M.R."/>
            <person name="Barry K."/>
            <person name="Chovatia M."/>
            <person name="Clum A."/>
            <person name="Daum C."/>
            <person name="Haridas S."/>
            <person name="He G."/>
            <person name="LaButti K."/>
            <person name="Lipzen A."/>
            <person name="Mondo S."/>
            <person name="Riley R."/>
            <person name="Salamov A."/>
            <person name="Simmons B.A."/>
            <person name="Magnuson J.K."/>
            <person name="Henrissat B."/>
            <person name="Mortensen U.H."/>
            <person name="Larsen T.O."/>
            <person name="Devries R.P."/>
            <person name="Grigoriev I.V."/>
            <person name="Machida M."/>
            <person name="Baker S.E."/>
            <person name="Andersen M.R."/>
        </authorList>
    </citation>
    <scope>NUCLEOTIDE SEQUENCE [LARGE SCALE GENOMIC DNA]</scope>
    <source>
        <strain evidence="7 8">IBT 29228</strain>
    </source>
</reference>
<dbReference type="GO" id="GO:0001228">
    <property type="term" value="F:DNA-binding transcription activator activity, RNA polymerase II-specific"/>
    <property type="evidence" value="ECO:0007669"/>
    <property type="project" value="TreeGrafter"/>
</dbReference>
<sequence>MPIRRPHRKSRHGCKACKRRRVKCDEVRPTCSNCKQRQEECDYSTDTPYIWTTEESAPRRRGRSRVNISPHSQGAVAPSTDISFDLLDRLGTNGTTASPSPALDMDQLKLIVQWQKETHRFFSRNEETKHVWEVLVVEEALTTPFLMHGILAVTALHLSLSESEPQKSFWLGLATAHKSQALPQFLENLHSVDAANAKAMMGLSGLVVAFAFGSALTGISGADQPCLDTLNNIFVLCRGVQQIINLASTLRHSNFAPLFDPTPPQIAYPDHAKQSLDRLEQLNTGYGTDGEHDTAAYARAIRELRGLSVHTFAQPSSMMLAVGWAIRATPEYLRYVQGHEPFALVVHAHYCTFLHIARENCFLQSWGSSVLREIYHLLDSTWRPYITWPISEVFGQNAVL</sequence>
<dbReference type="AlphaFoldDB" id="A0A5N7BJC8"/>
<evidence type="ECO:0000256" key="2">
    <source>
        <dbReference type="ARBA" id="ARBA00023125"/>
    </source>
</evidence>
<proteinExistence type="predicted"/>
<dbReference type="OrthoDB" id="4937900at2759"/>
<gene>
    <name evidence="7" type="ORF">BDV26DRAFT_254831</name>
</gene>
<dbReference type="SMART" id="SM00066">
    <property type="entry name" value="GAL4"/>
    <property type="match status" value="1"/>
</dbReference>